<dbReference type="GO" id="GO:0051536">
    <property type="term" value="F:iron-sulfur cluster binding"/>
    <property type="evidence" value="ECO:0007669"/>
    <property type="project" value="UniProtKB-KW"/>
</dbReference>
<evidence type="ECO:0000256" key="3">
    <source>
        <dbReference type="ARBA" id="ARBA00023014"/>
    </source>
</evidence>
<dbReference type="Pfam" id="PF00037">
    <property type="entry name" value="Fer4"/>
    <property type="match status" value="1"/>
</dbReference>
<dbReference type="InterPro" id="IPR017900">
    <property type="entry name" value="4Fe4S_Fe_S_CS"/>
</dbReference>
<dbReference type="Gene3D" id="1.10.1060.10">
    <property type="entry name" value="Alpha-helical ferredoxin"/>
    <property type="match status" value="1"/>
</dbReference>
<dbReference type="InterPro" id="IPR051394">
    <property type="entry name" value="Glutamate_Synthase"/>
</dbReference>
<feature type="region of interest" description="Disordered" evidence="4">
    <location>
        <begin position="439"/>
        <end position="474"/>
    </location>
</feature>
<reference evidence="6 7" key="1">
    <citation type="submission" date="2010-10" db="EMBL/GenBank/DDBJ databases">
        <authorList>
            <consortium name="The Broad Institute Genome Sequencing Platform"/>
            <person name="Ward D."/>
            <person name="Earl A."/>
            <person name="Feldgarden M."/>
            <person name="Young S.K."/>
            <person name="Gargeya S."/>
            <person name="Zeng Q."/>
            <person name="Alvarado L."/>
            <person name="Berlin A."/>
            <person name="Bochicchio J."/>
            <person name="Chapman S.B."/>
            <person name="Chen Z."/>
            <person name="Freedman E."/>
            <person name="Gellesch M."/>
            <person name="Goldberg J."/>
            <person name="Griggs A."/>
            <person name="Gujja S."/>
            <person name="Heilman E."/>
            <person name="Heiman D."/>
            <person name="Howarth C."/>
            <person name="Mehta T."/>
            <person name="Neiman D."/>
            <person name="Pearson M."/>
            <person name="Roberts A."/>
            <person name="Saif S."/>
            <person name="Shea T."/>
            <person name="Shenoy N."/>
            <person name="Sisk P."/>
            <person name="Stolte C."/>
            <person name="Sykes S."/>
            <person name="White J."/>
            <person name="Yandava C."/>
            <person name="Allen-Vercoe E."/>
            <person name="Sibley C."/>
            <person name="Ambrose C.E."/>
            <person name="Strauss J."/>
            <person name="Daigneault M."/>
            <person name="Haas B."/>
            <person name="Nusbaum C."/>
            <person name="Birren B."/>
        </authorList>
    </citation>
    <scope>NUCLEOTIDE SEQUENCE [LARGE SCALE GENOMIC DNA]</scope>
    <source>
        <strain evidence="6 7">3_1_6</strain>
    </source>
</reference>
<reference evidence="6 7" key="2">
    <citation type="submission" date="2013-04" db="EMBL/GenBank/DDBJ databases">
        <title>The Genome Sequence of Bilophila wadsworthia 3_1_6.</title>
        <authorList>
            <consortium name="The Broad Institute Genomics Platform"/>
            <person name="Earl A."/>
            <person name="Ward D."/>
            <person name="Feldgarden M."/>
            <person name="Gevers D."/>
            <person name="Sibley C."/>
            <person name="Strauss J."/>
            <person name="Allen-Vercoe E."/>
            <person name="Walker B."/>
            <person name="Young S."/>
            <person name="Zeng Q."/>
            <person name="Gargeya S."/>
            <person name="Fitzgerald M."/>
            <person name="Haas B."/>
            <person name="Abouelleil A."/>
            <person name="Allen A.W."/>
            <person name="Alvarado L."/>
            <person name="Arachchi H.M."/>
            <person name="Berlin A.M."/>
            <person name="Chapman S.B."/>
            <person name="Gainer-Dewar J."/>
            <person name="Goldberg J."/>
            <person name="Griggs A."/>
            <person name="Gujja S."/>
            <person name="Hansen M."/>
            <person name="Howarth C."/>
            <person name="Imamovic A."/>
            <person name="Ireland A."/>
            <person name="Larimer J."/>
            <person name="McCowan C."/>
            <person name="Murphy C."/>
            <person name="Pearson M."/>
            <person name="Poon T.W."/>
            <person name="Priest M."/>
            <person name="Roberts A."/>
            <person name="Saif S."/>
            <person name="Shea T."/>
            <person name="Sisk P."/>
            <person name="Sykes S."/>
            <person name="Wortman J."/>
            <person name="Nusbaum C."/>
            <person name="Birren B."/>
        </authorList>
    </citation>
    <scope>NUCLEOTIDE SEQUENCE [LARGE SCALE GENOMIC DNA]</scope>
    <source>
        <strain evidence="6 7">3_1_6</strain>
    </source>
</reference>
<dbReference type="InterPro" id="IPR009051">
    <property type="entry name" value="Helical_ferredxn"/>
</dbReference>
<dbReference type="HOGENOM" id="CLU_000422_3_4_7"/>
<dbReference type="OrthoDB" id="9803192at2"/>
<accession>E5Y5E8</accession>
<dbReference type="PANTHER" id="PTHR43100">
    <property type="entry name" value="GLUTAMATE SYNTHASE [NADPH] SMALL CHAIN"/>
    <property type="match status" value="1"/>
</dbReference>
<dbReference type="GO" id="GO:0016491">
    <property type="term" value="F:oxidoreductase activity"/>
    <property type="evidence" value="ECO:0007669"/>
    <property type="project" value="InterPro"/>
</dbReference>
<organism evidence="6 7">
    <name type="scientific">Bilophila wadsworthia (strain 3_1_6)</name>
    <dbReference type="NCBI Taxonomy" id="563192"/>
    <lineage>
        <taxon>Bacteria</taxon>
        <taxon>Pseudomonadati</taxon>
        <taxon>Thermodesulfobacteriota</taxon>
        <taxon>Desulfovibrionia</taxon>
        <taxon>Desulfovibrionales</taxon>
        <taxon>Desulfovibrionaceae</taxon>
        <taxon>Bilophila</taxon>
    </lineage>
</organism>
<dbReference type="PRINTS" id="PR00419">
    <property type="entry name" value="ADXRDTASE"/>
</dbReference>
<protein>
    <recommendedName>
        <fullName evidence="5">4Fe-4S ferredoxin-type domain-containing protein</fullName>
    </recommendedName>
</protein>
<dbReference type="Gene3D" id="3.50.50.60">
    <property type="entry name" value="FAD/NAD(P)-binding domain"/>
    <property type="match status" value="2"/>
</dbReference>
<sequence>MIHSIDPAACTGCGTCTKTCPLDVFRLEPAQEALSPCMAACPAGVDIRGNHYLIQQGHLGEAARRYRIVQPFPAITGRVCFHPCEEKCARNHVDEAVNINAVEQIMGDWDLKAPLEKPARRHITKVAVIGSGPAGLSCAWFLAQMGYPVTVFEAMPLPGGMLRYGIPTYRLPDAIVAAHIARLEAMGIAFRCNTKIGEGADLSLSDLKRLGFKAVMLAPGTTVSRKVRMEGVELPGVHWGLEFLRANRGDEQPRLSGDVLVIGGGDVAVDAAITAKRLGAAKVSMACLESRETMPAYPHNQADALREGIECHCGFGPGTILQENGHVAGMELKTCIRVVDEQGRFAPLFDENATMRIRADHIIFAIGQASELDGFAKDVRIEQGRIVIEDVTFSTSAWGIFAAGDAATGPSSVVSAIAGGRECAFSIDRMLKGADIRGERERKRPELPEEQWPREGIRHEPRQERASLPAPADDPFAETLRPLDMEACFAEALRCMTCGSKSRITYTDDCMTCFNCELNCPSGAIYVHPFKERFARTLDQIEADNR</sequence>
<dbReference type="SUPFAM" id="SSF51971">
    <property type="entry name" value="Nucleotide-binding domain"/>
    <property type="match status" value="2"/>
</dbReference>
<dbReference type="STRING" id="563192.HMPREF0179_01411"/>
<dbReference type="eggNOG" id="COG0493">
    <property type="taxonomic scope" value="Bacteria"/>
</dbReference>
<dbReference type="Pfam" id="PF14691">
    <property type="entry name" value="Fer4_20"/>
    <property type="match status" value="1"/>
</dbReference>
<dbReference type="PROSITE" id="PS51379">
    <property type="entry name" value="4FE4S_FER_2"/>
    <property type="match status" value="2"/>
</dbReference>
<feature type="domain" description="4Fe-4S ferredoxin-type" evidence="5">
    <location>
        <begin position="1"/>
        <end position="30"/>
    </location>
</feature>
<evidence type="ECO:0000256" key="2">
    <source>
        <dbReference type="ARBA" id="ARBA00023004"/>
    </source>
</evidence>
<dbReference type="EMBL" id="ADCP02000001">
    <property type="protein sequence ID" value="EFV44915.1"/>
    <property type="molecule type" value="Genomic_DNA"/>
</dbReference>
<proteinExistence type="predicted"/>
<dbReference type="RefSeq" id="WP_005026571.1">
    <property type="nucleotide sequence ID" value="NZ_KE150238.1"/>
</dbReference>
<dbReference type="PROSITE" id="PS00198">
    <property type="entry name" value="4FE4S_FER_1"/>
    <property type="match status" value="2"/>
</dbReference>
<feature type="compositionally biased region" description="Basic and acidic residues" evidence="4">
    <location>
        <begin position="439"/>
        <end position="465"/>
    </location>
</feature>
<dbReference type="Pfam" id="PF07992">
    <property type="entry name" value="Pyr_redox_2"/>
    <property type="match status" value="1"/>
</dbReference>
<keyword evidence="3" id="KW-0411">Iron-sulfur</keyword>
<dbReference type="PANTHER" id="PTHR43100:SF2">
    <property type="entry name" value="BNAA03G19380D PROTEIN"/>
    <property type="match status" value="1"/>
</dbReference>
<evidence type="ECO:0000313" key="7">
    <source>
        <dbReference type="Proteomes" id="UP000006034"/>
    </source>
</evidence>
<dbReference type="InterPro" id="IPR036188">
    <property type="entry name" value="FAD/NAD-bd_sf"/>
</dbReference>
<keyword evidence="2" id="KW-0408">Iron</keyword>
<dbReference type="GeneID" id="78086534"/>
<evidence type="ECO:0000256" key="1">
    <source>
        <dbReference type="ARBA" id="ARBA00022723"/>
    </source>
</evidence>
<name>E5Y5E8_BILW3</name>
<evidence type="ECO:0000259" key="5">
    <source>
        <dbReference type="PROSITE" id="PS51379"/>
    </source>
</evidence>
<dbReference type="SUPFAM" id="SSF46548">
    <property type="entry name" value="alpha-helical ferredoxin"/>
    <property type="match status" value="3"/>
</dbReference>
<dbReference type="InterPro" id="IPR023753">
    <property type="entry name" value="FAD/NAD-binding_dom"/>
</dbReference>
<keyword evidence="7" id="KW-1185">Reference proteome</keyword>
<dbReference type="InterPro" id="IPR017896">
    <property type="entry name" value="4Fe4S_Fe-S-bd"/>
</dbReference>
<dbReference type="InterPro" id="IPR028261">
    <property type="entry name" value="DPD_II"/>
</dbReference>
<comment type="caution">
    <text evidence="6">The sequence shown here is derived from an EMBL/GenBank/DDBJ whole genome shotgun (WGS) entry which is preliminary data.</text>
</comment>
<dbReference type="GO" id="GO:0046872">
    <property type="term" value="F:metal ion binding"/>
    <property type="evidence" value="ECO:0007669"/>
    <property type="project" value="UniProtKB-KW"/>
</dbReference>
<feature type="domain" description="4Fe-4S ferredoxin-type" evidence="5">
    <location>
        <begin position="500"/>
        <end position="530"/>
    </location>
</feature>
<keyword evidence="1" id="KW-0479">Metal-binding</keyword>
<dbReference type="Gene3D" id="3.30.70.20">
    <property type="match status" value="1"/>
</dbReference>
<gene>
    <name evidence="6" type="ORF">HMPREF0179_01411</name>
</gene>
<evidence type="ECO:0000256" key="4">
    <source>
        <dbReference type="SAM" id="MobiDB-lite"/>
    </source>
</evidence>
<evidence type="ECO:0000313" key="6">
    <source>
        <dbReference type="EMBL" id="EFV44915.1"/>
    </source>
</evidence>
<dbReference type="AlphaFoldDB" id="E5Y5E8"/>
<dbReference type="Proteomes" id="UP000006034">
    <property type="component" value="Unassembled WGS sequence"/>
</dbReference>